<name>A0A931MTT9_9BACI</name>
<evidence type="ECO:0000313" key="2">
    <source>
        <dbReference type="Proteomes" id="UP000614490"/>
    </source>
</evidence>
<dbReference type="EMBL" id="JADZSC010000001">
    <property type="protein sequence ID" value="MBH0229183.1"/>
    <property type="molecule type" value="Genomic_DNA"/>
</dbReference>
<dbReference type="Proteomes" id="UP000614490">
    <property type="component" value="Unassembled WGS sequence"/>
</dbReference>
<dbReference type="Gene3D" id="2.60.120.1140">
    <property type="entry name" value="Protein of unknown function DUF192"/>
    <property type="match status" value="1"/>
</dbReference>
<protein>
    <submittedName>
        <fullName evidence="1">DUF192 domain-containing protein</fullName>
    </submittedName>
</protein>
<dbReference type="InterPro" id="IPR003795">
    <property type="entry name" value="DUF192"/>
</dbReference>
<sequence length="132" mass="14866">MKLVNLDNEEVIVESLRGAYHFFTRLRGLMFTDKLDSGSGLHIRPCRSIHTYFMNYPIDVLYLNKDNVIVAVEEKLEPGRTGKRYADAYSVVELPAGTLMKTGTDIGHRLIFQPSHSNVGVPEGSILEKTKI</sequence>
<dbReference type="AlphaFoldDB" id="A0A931MTT9"/>
<accession>A0A931MTT9</accession>
<evidence type="ECO:0000313" key="1">
    <source>
        <dbReference type="EMBL" id="MBH0229183.1"/>
    </source>
</evidence>
<keyword evidence="2" id="KW-1185">Reference proteome</keyword>
<gene>
    <name evidence="1" type="ORF">H0267_03050</name>
</gene>
<dbReference type="RefSeq" id="WP_197315810.1">
    <property type="nucleotide sequence ID" value="NZ_JADZSC010000001.1"/>
</dbReference>
<reference evidence="1 2" key="1">
    <citation type="journal article" date="2005" name="Int. J. Syst. Evol. Microbiol.">
        <title>Halobacillus yeomjeoni sp. nov., isolated from a marine solar saltern in Korea.</title>
        <authorList>
            <person name="Yoon J.H."/>
            <person name="Kang S.J."/>
            <person name="Lee C.H."/>
            <person name="Oh H.W."/>
            <person name="Oh T.K."/>
        </authorList>
    </citation>
    <scope>NUCLEOTIDE SEQUENCE [LARGE SCALE GENOMIC DNA]</scope>
    <source>
        <strain evidence="1 2">KCTC 3957</strain>
    </source>
</reference>
<dbReference type="InterPro" id="IPR038695">
    <property type="entry name" value="Saro_0823-like_sf"/>
</dbReference>
<dbReference type="Pfam" id="PF02643">
    <property type="entry name" value="DUF192"/>
    <property type="match status" value="1"/>
</dbReference>
<comment type="caution">
    <text evidence="1">The sequence shown here is derived from an EMBL/GenBank/DDBJ whole genome shotgun (WGS) entry which is preliminary data.</text>
</comment>
<proteinExistence type="predicted"/>
<organism evidence="1 2">
    <name type="scientific">Halobacillus yeomjeoni</name>
    <dbReference type="NCBI Taxonomy" id="311194"/>
    <lineage>
        <taxon>Bacteria</taxon>
        <taxon>Bacillati</taxon>
        <taxon>Bacillota</taxon>
        <taxon>Bacilli</taxon>
        <taxon>Bacillales</taxon>
        <taxon>Bacillaceae</taxon>
        <taxon>Halobacillus</taxon>
    </lineage>
</organism>